<dbReference type="AlphaFoldDB" id="A0A8T0PUZ8"/>
<comment type="caution">
    <text evidence="2">The sequence shown here is derived from an EMBL/GenBank/DDBJ whole genome shotgun (WGS) entry which is preliminary data.</text>
</comment>
<evidence type="ECO:0000256" key="1">
    <source>
        <dbReference type="SAM" id="Phobius"/>
    </source>
</evidence>
<organism evidence="2 3">
    <name type="scientific">Panicum virgatum</name>
    <name type="common">Blackwell switchgrass</name>
    <dbReference type="NCBI Taxonomy" id="38727"/>
    <lineage>
        <taxon>Eukaryota</taxon>
        <taxon>Viridiplantae</taxon>
        <taxon>Streptophyta</taxon>
        <taxon>Embryophyta</taxon>
        <taxon>Tracheophyta</taxon>
        <taxon>Spermatophyta</taxon>
        <taxon>Magnoliopsida</taxon>
        <taxon>Liliopsida</taxon>
        <taxon>Poales</taxon>
        <taxon>Poaceae</taxon>
        <taxon>PACMAD clade</taxon>
        <taxon>Panicoideae</taxon>
        <taxon>Panicodae</taxon>
        <taxon>Paniceae</taxon>
        <taxon>Panicinae</taxon>
        <taxon>Panicum</taxon>
        <taxon>Panicum sect. Hiantes</taxon>
    </lineage>
</organism>
<keyword evidence="1" id="KW-1133">Transmembrane helix</keyword>
<keyword evidence="1" id="KW-0812">Transmembrane</keyword>
<reference evidence="2" key="1">
    <citation type="submission" date="2020-05" db="EMBL/GenBank/DDBJ databases">
        <title>WGS assembly of Panicum virgatum.</title>
        <authorList>
            <person name="Lovell J.T."/>
            <person name="Jenkins J."/>
            <person name="Shu S."/>
            <person name="Juenger T.E."/>
            <person name="Schmutz J."/>
        </authorList>
    </citation>
    <scope>NUCLEOTIDE SEQUENCE</scope>
    <source>
        <strain evidence="2">AP13</strain>
    </source>
</reference>
<keyword evidence="1" id="KW-0472">Membrane</keyword>
<feature type="transmembrane region" description="Helical" evidence="1">
    <location>
        <begin position="40"/>
        <end position="60"/>
    </location>
</feature>
<dbReference type="PANTHER" id="PTHR33115:SF74">
    <property type="entry name" value="OS01G0524100 PROTEIN"/>
    <property type="match status" value="1"/>
</dbReference>
<evidence type="ECO:0000313" key="2">
    <source>
        <dbReference type="EMBL" id="KAG2564905.1"/>
    </source>
</evidence>
<dbReference type="PANTHER" id="PTHR33115">
    <property type="entry name" value="ARM REPEAT SUPERFAMILY PROTEIN"/>
    <property type="match status" value="1"/>
</dbReference>
<dbReference type="Proteomes" id="UP000823388">
    <property type="component" value="Chromosome 7N"/>
</dbReference>
<gene>
    <name evidence="2" type="ORF">PVAP13_7NG105400</name>
</gene>
<evidence type="ECO:0000313" key="3">
    <source>
        <dbReference type="Proteomes" id="UP000823388"/>
    </source>
</evidence>
<accession>A0A8T0PUZ8</accession>
<proteinExistence type="predicted"/>
<protein>
    <submittedName>
        <fullName evidence="2">Uncharacterized protein</fullName>
    </submittedName>
</protein>
<keyword evidence="3" id="KW-1185">Reference proteome</keyword>
<name>A0A8T0PUZ8_PANVG</name>
<dbReference type="EMBL" id="CM029050">
    <property type="protein sequence ID" value="KAG2564905.1"/>
    <property type="molecule type" value="Genomic_DNA"/>
</dbReference>
<sequence length="131" mass="14972">MESAAAGTTTSVPEERRLPEARINHTIELRWAFIDKAISGMGKLALAWATVVLLGGFSTLIKQKDFLFITIITFLEATRLGIRFMDPYIYPYVCMRYLLSKLAIPQRENKSCQMNPCLESTQSEQAYLWLF</sequence>